<dbReference type="RefSeq" id="WP_260278645.1">
    <property type="nucleotide sequence ID" value="NZ_JANAVZ010000019.1"/>
</dbReference>
<keyword evidence="1" id="KW-0812">Transmembrane</keyword>
<organism evidence="2 3">
    <name type="scientific">Paracoccus maritimus</name>
    <dbReference type="NCBI Taxonomy" id="2933292"/>
    <lineage>
        <taxon>Bacteria</taxon>
        <taxon>Pseudomonadati</taxon>
        <taxon>Pseudomonadota</taxon>
        <taxon>Alphaproteobacteria</taxon>
        <taxon>Rhodobacterales</taxon>
        <taxon>Paracoccaceae</taxon>
        <taxon>Paracoccus</taxon>
    </lineage>
</organism>
<protein>
    <recommendedName>
        <fullName evidence="4">Component of SufBCD complex</fullName>
    </recommendedName>
</protein>
<comment type="caution">
    <text evidence="2">The sequence shown here is derived from an EMBL/GenBank/DDBJ whole genome shotgun (WGS) entry which is preliminary data.</text>
</comment>
<keyword evidence="1" id="KW-1133">Transmembrane helix</keyword>
<keyword evidence="3" id="KW-1185">Reference proteome</keyword>
<dbReference type="Proteomes" id="UP001320702">
    <property type="component" value="Unassembled WGS sequence"/>
</dbReference>
<keyword evidence="1" id="KW-0472">Membrane</keyword>
<sequence>MPQFDGVISFLDSRSFGTIWFWLVVIGMWSATGRSVLGVPTEVVSRAHRAQKAGEAEHASVIALLDWLSLTLPRWRLGPHEGAAFLGVTAFLLTSLAVFGFRYGLEMAQALTFLLTPFLILFWLRVRLAGNLIPLLDEAERGDRPVASVAAEAVRLMIRHRRIVTMLAAAAVAVTALWGTLWGLMHPNGL</sequence>
<feature type="transmembrane region" description="Helical" evidence="1">
    <location>
        <begin position="163"/>
        <end position="185"/>
    </location>
</feature>
<proteinExistence type="predicted"/>
<feature type="transmembrane region" description="Helical" evidence="1">
    <location>
        <begin position="107"/>
        <end position="124"/>
    </location>
</feature>
<evidence type="ECO:0000256" key="1">
    <source>
        <dbReference type="SAM" id="Phobius"/>
    </source>
</evidence>
<accession>A0ABT2KES4</accession>
<feature type="transmembrane region" description="Helical" evidence="1">
    <location>
        <begin position="83"/>
        <end position="101"/>
    </location>
</feature>
<evidence type="ECO:0008006" key="4">
    <source>
        <dbReference type="Google" id="ProtNLM"/>
    </source>
</evidence>
<name>A0ABT2KES4_9RHOB</name>
<feature type="transmembrane region" description="Helical" evidence="1">
    <location>
        <begin position="19"/>
        <end position="39"/>
    </location>
</feature>
<dbReference type="EMBL" id="JANAVZ010000019">
    <property type="protein sequence ID" value="MCT4334768.1"/>
    <property type="molecule type" value="Genomic_DNA"/>
</dbReference>
<reference evidence="2 3" key="1">
    <citation type="submission" date="2022-04" db="EMBL/GenBank/DDBJ databases">
        <title>Paracoccus sp. YLB-12 draft genome sequence.</title>
        <authorList>
            <person name="Yu L."/>
        </authorList>
    </citation>
    <scope>NUCLEOTIDE SEQUENCE [LARGE SCALE GENOMIC DNA]</scope>
    <source>
        <strain evidence="2 3">YLB-12</strain>
    </source>
</reference>
<evidence type="ECO:0000313" key="3">
    <source>
        <dbReference type="Proteomes" id="UP001320702"/>
    </source>
</evidence>
<evidence type="ECO:0000313" key="2">
    <source>
        <dbReference type="EMBL" id="MCT4334768.1"/>
    </source>
</evidence>
<gene>
    <name evidence="2" type="ORF">MU516_18160</name>
</gene>